<evidence type="ECO:0000313" key="3">
    <source>
        <dbReference type="EMBL" id="PZX18396.1"/>
    </source>
</evidence>
<dbReference type="HAMAP" id="MF_00048">
    <property type="entry name" value="UPF0102"/>
    <property type="match status" value="1"/>
</dbReference>
<protein>
    <recommendedName>
        <fullName evidence="2">UPF0102 protein LX81_01026</fullName>
    </recommendedName>
</protein>
<evidence type="ECO:0000313" key="4">
    <source>
        <dbReference type="Proteomes" id="UP000248916"/>
    </source>
</evidence>
<dbReference type="AlphaFoldDB" id="A0A2W7NYN3"/>
<keyword evidence="3" id="KW-0378">Hydrolase</keyword>
<dbReference type="InterPro" id="IPR003509">
    <property type="entry name" value="UPF0102_YraN-like"/>
</dbReference>
<sequence length="116" mass="12534">MSGAIGHHAGAAAEEIVERHYEALGFALAHRRWRGKGGEIDLILRDGDTVVFVEVKLARSHAKAAEKVQGPQIARLFDAAEEFLGGELAGTLTEARFDVALVDARGVVEIRENAFL</sequence>
<keyword evidence="3" id="KW-0540">Nuclease</keyword>
<dbReference type="SUPFAM" id="SSF52980">
    <property type="entry name" value="Restriction endonuclease-like"/>
    <property type="match status" value="1"/>
</dbReference>
<reference evidence="3 4" key="1">
    <citation type="submission" date="2018-06" db="EMBL/GenBank/DDBJ databases">
        <title>Genomic Encyclopedia of Archaeal and Bacterial Type Strains, Phase II (KMG-II): from individual species to whole genera.</title>
        <authorList>
            <person name="Goeker M."/>
        </authorList>
    </citation>
    <scope>NUCLEOTIDE SEQUENCE [LARGE SCALE GENOMIC DNA]</scope>
    <source>
        <strain evidence="3 4">DSM 22009</strain>
    </source>
</reference>
<dbReference type="Proteomes" id="UP000248916">
    <property type="component" value="Unassembled WGS sequence"/>
</dbReference>
<keyword evidence="3" id="KW-0255">Endonuclease</keyword>
<accession>A0A2W7NYN3</accession>
<dbReference type="GO" id="GO:0004519">
    <property type="term" value="F:endonuclease activity"/>
    <property type="evidence" value="ECO:0007669"/>
    <property type="project" value="UniProtKB-KW"/>
</dbReference>
<gene>
    <name evidence="3" type="ORF">LX81_01026</name>
</gene>
<comment type="similarity">
    <text evidence="1 2">Belongs to the UPF0102 family.</text>
</comment>
<comment type="caution">
    <text evidence="3">The sequence shown here is derived from an EMBL/GenBank/DDBJ whole genome shotgun (WGS) entry which is preliminary data.</text>
</comment>
<dbReference type="PANTHER" id="PTHR34039:SF1">
    <property type="entry name" value="UPF0102 PROTEIN YRAN"/>
    <property type="match status" value="1"/>
</dbReference>
<evidence type="ECO:0000256" key="2">
    <source>
        <dbReference type="HAMAP-Rule" id="MF_00048"/>
    </source>
</evidence>
<dbReference type="OrthoDB" id="9812968at2"/>
<evidence type="ECO:0000256" key="1">
    <source>
        <dbReference type="ARBA" id="ARBA00006738"/>
    </source>
</evidence>
<dbReference type="PANTHER" id="PTHR34039">
    <property type="entry name" value="UPF0102 PROTEIN YRAN"/>
    <property type="match status" value="1"/>
</dbReference>
<dbReference type="GO" id="GO:0003676">
    <property type="term" value="F:nucleic acid binding"/>
    <property type="evidence" value="ECO:0007669"/>
    <property type="project" value="InterPro"/>
</dbReference>
<organism evidence="3 4">
    <name type="scientific">Palleronia aestuarii</name>
    <dbReference type="NCBI Taxonomy" id="568105"/>
    <lineage>
        <taxon>Bacteria</taxon>
        <taxon>Pseudomonadati</taxon>
        <taxon>Pseudomonadota</taxon>
        <taxon>Alphaproteobacteria</taxon>
        <taxon>Rhodobacterales</taxon>
        <taxon>Roseobacteraceae</taxon>
        <taxon>Palleronia</taxon>
    </lineage>
</organism>
<keyword evidence="4" id="KW-1185">Reference proteome</keyword>
<name>A0A2W7NYN3_9RHOB</name>
<proteinExistence type="inferred from homology"/>
<dbReference type="InterPro" id="IPR011335">
    <property type="entry name" value="Restrct_endonuc-II-like"/>
</dbReference>
<dbReference type="Pfam" id="PF02021">
    <property type="entry name" value="UPF0102"/>
    <property type="match status" value="1"/>
</dbReference>
<dbReference type="RefSeq" id="WP_111536203.1">
    <property type="nucleotide sequence ID" value="NZ_QKZL01000003.1"/>
</dbReference>
<dbReference type="Gene3D" id="3.40.1350.10">
    <property type="match status" value="1"/>
</dbReference>
<dbReference type="InterPro" id="IPR011856">
    <property type="entry name" value="tRNA_endonuc-like_dom_sf"/>
</dbReference>
<dbReference type="EMBL" id="QKZL01000003">
    <property type="protein sequence ID" value="PZX18396.1"/>
    <property type="molecule type" value="Genomic_DNA"/>
</dbReference>